<dbReference type="RefSeq" id="WP_182550595.1">
    <property type="nucleotide sequence ID" value="NZ_JACGXN010000006.1"/>
</dbReference>
<accession>A0A839EM65</accession>
<protein>
    <submittedName>
        <fullName evidence="2">Uncharacterized protein YdhG (YjbR/CyaY superfamily)</fullName>
    </submittedName>
</protein>
<dbReference type="Proteomes" id="UP000549052">
    <property type="component" value="Unassembled WGS sequence"/>
</dbReference>
<reference evidence="2 3" key="1">
    <citation type="submission" date="2020-07" db="EMBL/GenBank/DDBJ databases">
        <title>Genomic Encyclopedia of Type Strains, Phase IV (KMG-V): Genome sequencing to study the core and pangenomes of soil and plant-associated prokaryotes.</title>
        <authorList>
            <person name="Whitman W."/>
        </authorList>
    </citation>
    <scope>NUCLEOTIDE SEQUENCE [LARGE SCALE GENOMIC DNA]</scope>
    <source>
        <strain evidence="2 3">AN3</strain>
    </source>
</reference>
<dbReference type="Gene3D" id="3.90.1150.200">
    <property type="match status" value="1"/>
</dbReference>
<comment type="caution">
    <text evidence="2">The sequence shown here is derived from an EMBL/GenBank/DDBJ whole genome shotgun (WGS) entry which is preliminary data.</text>
</comment>
<name>A0A839EM65_9HYPH</name>
<evidence type="ECO:0000259" key="1">
    <source>
        <dbReference type="Pfam" id="PF08818"/>
    </source>
</evidence>
<dbReference type="EMBL" id="JACGXN010000006">
    <property type="protein sequence ID" value="MBA8879929.1"/>
    <property type="molecule type" value="Genomic_DNA"/>
</dbReference>
<gene>
    <name evidence="2" type="ORF">FHW16_003648</name>
</gene>
<organism evidence="2 3">
    <name type="scientific">Phyllobacterium myrsinacearum</name>
    <dbReference type="NCBI Taxonomy" id="28101"/>
    <lineage>
        <taxon>Bacteria</taxon>
        <taxon>Pseudomonadati</taxon>
        <taxon>Pseudomonadota</taxon>
        <taxon>Alphaproteobacteria</taxon>
        <taxon>Hyphomicrobiales</taxon>
        <taxon>Phyllobacteriaceae</taxon>
        <taxon>Phyllobacterium</taxon>
    </lineage>
</organism>
<dbReference type="SUPFAM" id="SSF159888">
    <property type="entry name" value="YdhG-like"/>
    <property type="match status" value="1"/>
</dbReference>
<keyword evidence="3" id="KW-1185">Reference proteome</keyword>
<sequence length="130" mass="15225">MVEEKARFGTVEEYLQSLPESARAVLEEVRRAIRNAAPEAEEVISYQIPAFKFHGMLIYYSAYTQHVSLSFPAFEVFEVFKKEFAPYEVSKSTIRFKLDETMPLDLIRRIVAFRLKENLEKENAKPKRKT</sequence>
<dbReference type="Pfam" id="PF08818">
    <property type="entry name" value="DUF1801"/>
    <property type="match status" value="1"/>
</dbReference>
<feature type="domain" description="YdhG-like" evidence="1">
    <location>
        <begin position="23"/>
        <end position="114"/>
    </location>
</feature>
<dbReference type="AlphaFoldDB" id="A0A839EM65"/>
<evidence type="ECO:0000313" key="3">
    <source>
        <dbReference type="Proteomes" id="UP000549052"/>
    </source>
</evidence>
<proteinExistence type="predicted"/>
<dbReference type="InterPro" id="IPR014922">
    <property type="entry name" value="YdhG-like"/>
</dbReference>
<evidence type="ECO:0000313" key="2">
    <source>
        <dbReference type="EMBL" id="MBA8879929.1"/>
    </source>
</evidence>